<sequence>MASEMRVENPRVLMVDDEKKVADAYALRLEGVGEVTVAYGGEEALTVVGEQLTPDVVLLDRHMPGLSGDEVLDQLRGRDLKTRVVMVTAIDPGLDIVDMPFDDYLSKPVDREDLHAAVDQQCQVLAYELLGEYFRLESTRAVIDAELPAGEVAADDRLADIEARRNDVKQRVLRLLPETEELLSEFSGIDRERY</sequence>
<feature type="modified residue" description="4-aspartylphosphate" evidence="2">
    <location>
        <position position="60"/>
    </location>
</feature>
<dbReference type="Gene3D" id="3.40.50.2300">
    <property type="match status" value="1"/>
</dbReference>
<dbReference type="InterPro" id="IPR001789">
    <property type="entry name" value="Sig_transdc_resp-reg_receiver"/>
</dbReference>
<gene>
    <name evidence="4" type="ORF">SAMN04488556_3399</name>
</gene>
<evidence type="ECO:0000259" key="3">
    <source>
        <dbReference type="PROSITE" id="PS50110"/>
    </source>
</evidence>
<accession>A0A1I6TSW3</accession>
<reference evidence="5" key="1">
    <citation type="submission" date="2016-10" db="EMBL/GenBank/DDBJ databases">
        <authorList>
            <person name="Varghese N."/>
            <person name="Submissions S."/>
        </authorList>
    </citation>
    <scope>NUCLEOTIDE SEQUENCE [LARGE SCALE GENOMIC DNA]</scope>
    <source>
        <strain evidence="5">DSM 22427</strain>
    </source>
</reference>
<organism evidence="4 5">
    <name type="scientific">Halostagnicola kamekurae</name>
    <dbReference type="NCBI Taxonomy" id="619731"/>
    <lineage>
        <taxon>Archaea</taxon>
        <taxon>Methanobacteriati</taxon>
        <taxon>Methanobacteriota</taxon>
        <taxon>Stenosarchaea group</taxon>
        <taxon>Halobacteria</taxon>
        <taxon>Halobacteriales</taxon>
        <taxon>Natrialbaceae</taxon>
        <taxon>Halostagnicola</taxon>
    </lineage>
</organism>
<dbReference type="EMBL" id="FOZS01000003">
    <property type="protein sequence ID" value="SFS92286.1"/>
    <property type="molecule type" value="Genomic_DNA"/>
</dbReference>
<protein>
    <submittedName>
        <fullName evidence="4">Response regulator receiver domain-containing protein</fullName>
    </submittedName>
</protein>
<evidence type="ECO:0000313" key="5">
    <source>
        <dbReference type="Proteomes" id="UP000199199"/>
    </source>
</evidence>
<dbReference type="RefSeq" id="WP_092906209.1">
    <property type="nucleotide sequence ID" value="NZ_FOZS01000003.1"/>
</dbReference>
<dbReference type="Pfam" id="PF00072">
    <property type="entry name" value="Response_reg"/>
    <property type="match status" value="1"/>
</dbReference>
<dbReference type="OrthoDB" id="86314at2157"/>
<dbReference type="AlphaFoldDB" id="A0A1I6TSW3"/>
<dbReference type="SMART" id="SM00448">
    <property type="entry name" value="REC"/>
    <property type="match status" value="1"/>
</dbReference>
<dbReference type="InterPro" id="IPR013971">
    <property type="entry name" value="HalX_domain"/>
</dbReference>
<keyword evidence="1 2" id="KW-0597">Phosphoprotein</keyword>
<dbReference type="InterPro" id="IPR011006">
    <property type="entry name" value="CheY-like_superfamily"/>
</dbReference>
<dbReference type="InterPro" id="IPR050595">
    <property type="entry name" value="Bact_response_regulator"/>
</dbReference>
<dbReference type="PANTHER" id="PTHR44591:SF3">
    <property type="entry name" value="RESPONSE REGULATORY DOMAIN-CONTAINING PROTEIN"/>
    <property type="match status" value="1"/>
</dbReference>
<evidence type="ECO:0000256" key="1">
    <source>
        <dbReference type="ARBA" id="ARBA00022553"/>
    </source>
</evidence>
<dbReference type="Pfam" id="PF08663">
    <property type="entry name" value="HalX"/>
    <property type="match status" value="1"/>
</dbReference>
<dbReference type="PANTHER" id="PTHR44591">
    <property type="entry name" value="STRESS RESPONSE REGULATOR PROTEIN 1"/>
    <property type="match status" value="1"/>
</dbReference>
<dbReference type="GO" id="GO:0000160">
    <property type="term" value="P:phosphorelay signal transduction system"/>
    <property type="evidence" value="ECO:0007669"/>
    <property type="project" value="InterPro"/>
</dbReference>
<keyword evidence="5" id="KW-1185">Reference proteome</keyword>
<evidence type="ECO:0000313" key="4">
    <source>
        <dbReference type="EMBL" id="SFS92286.1"/>
    </source>
</evidence>
<dbReference type="PROSITE" id="PS50110">
    <property type="entry name" value="RESPONSE_REGULATORY"/>
    <property type="match status" value="1"/>
</dbReference>
<evidence type="ECO:0000256" key="2">
    <source>
        <dbReference type="PROSITE-ProRule" id="PRU00169"/>
    </source>
</evidence>
<feature type="domain" description="Response regulatory" evidence="3">
    <location>
        <begin position="11"/>
        <end position="122"/>
    </location>
</feature>
<proteinExistence type="predicted"/>
<dbReference type="SUPFAM" id="SSF52172">
    <property type="entry name" value="CheY-like"/>
    <property type="match status" value="1"/>
</dbReference>
<name>A0A1I6TSW3_9EURY</name>
<dbReference type="Proteomes" id="UP000199199">
    <property type="component" value="Unassembled WGS sequence"/>
</dbReference>